<dbReference type="EMBL" id="JACEIK010002270">
    <property type="protein sequence ID" value="MCD9560118.1"/>
    <property type="molecule type" value="Genomic_DNA"/>
</dbReference>
<keyword evidence="3" id="KW-1185">Reference proteome</keyword>
<organism evidence="2 3">
    <name type="scientific">Datura stramonium</name>
    <name type="common">Jimsonweed</name>
    <name type="synonym">Common thornapple</name>
    <dbReference type="NCBI Taxonomy" id="4076"/>
    <lineage>
        <taxon>Eukaryota</taxon>
        <taxon>Viridiplantae</taxon>
        <taxon>Streptophyta</taxon>
        <taxon>Embryophyta</taxon>
        <taxon>Tracheophyta</taxon>
        <taxon>Spermatophyta</taxon>
        <taxon>Magnoliopsida</taxon>
        <taxon>eudicotyledons</taxon>
        <taxon>Gunneridae</taxon>
        <taxon>Pentapetalae</taxon>
        <taxon>asterids</taxon>
        <taxon>lamiids</taxon>
        <taxon>Solanales</taxon>
        <taxon>Solanaceae</taxon>
        <taxon>Solanoideae</taxon>
        <taxon>Datureae</taxon>
        <taxon>Datura</taxon>
    </lineage>
</organism>
<evidence type="ECO:0000256" key="1">
    <source>
        <dbReference type="SAM" id="MobiDB-lite"/>
    </source>
</evidence>
<sequence length="203" mass="22912">MEECKIEKSSIKRSQKDSEPESAESKRVRIVEEAVFNSPELYRVNLEANPHFSGVGDLDASLGLYSLEAKHIREDILDILDDQQTLTDRVPEVQDLNSVMKSLEEEIVLPPWLPLEASDDELGLPPTVSSFDDYVNAKIDLPKNVAGSENELPSYDSFEYGMNVGNNHKTNTNDEFVMVDGLFDYQELLEFLSFPRRAESLPA</sequence>
<dbReference type="Proteomes" id="UP000823775">
    <property type="component" value="Unassembled WGS sequence"/>
</dbReference>
<dbReference type="PANTHER" id="PTHR34539">
    <property type="entry name" value="T6J4.11 PROTEIN"/>
    <property type="match status" value="1"/>
</dbReference>
<evidence type="ECO:0000313" key="3">
    <source>
        <dbReference type="Proteomes" id="UP000823775"/>
    </source>
</evidence>
<comment type="caution">
    <text evidence="2">The sequence shown here is derived from an EMBL/GenBank/DDBJ whole genome shotgun (WGS) entry which is preliminary data.</text>
</comment>
<protein>
    <submittedName>
        <fullName evidence="2">Uncharacterized protein</fullName>
    </submittedName>
</protein>
<reference evidence="2 3" key="1">
    <citation type="journal article" date="2021" name="BMC Genomics">
        <title>Datura genome reveals duplications of psychoactive alkaloid biosynthetic genes and high mutation rate following tissue culture.</title>
        <authorList>
            <person name="Rajewski A."/>
            <person name="Carter-House D."/>
            <person name="Stajich J."/>
            <person name="Litt A."/>
        </authorList>
    </citation>
    <scope>NUCLEOTIDE SEQUENCE [LARGE SCALE GENOMIC DNA]</scope>
    <source>
        <strain evidence="2">AR-01</strain>
    </source>
</reference>
<gene>
    <name evidence="2" type="ORF">HAX54_018592</name>
</gene>
<feature type="region of interest" description="Disordered" evidence="1">
    <location>
        <begin position="1"/>
        <end position="26"/>
    </location>
</feature>
<evidence type="ECO:0000313" key="2">
    <source>
        <dbReference type="EMBL" id="MCD9560118.1"/>
    </source>
</evidence>
<accession>A0ABS8UPM2</accession>
<name>A0ABS8UPM2_DATST</name>
<proteinExistence type="predicted"/>
<dbReference type="PANTHER" id="PTHR34539:SF10">
    <property type="match status" value="1"/>
</dbReference>